<dbReference type="Gene3D" id="3.90.25.10">
    <property type="entry name" value="UDP-galactose 4-epimerase, domain 1"/>
    <property type="match status" value="1"/>
</dbReference>
<sequence>MIVVTGATGTIGRPLVDLLSRAGTPFTALVRNERHGRELGCRYVLGDFAEPDSLAAAFSGADRVFLTSAGAVPTDGEQPMIAQQLAAITAARRAGAEAIVKVSVWRAREGALLAEGAHARIERALAESGLNWASLQPSGFMQNFRTGAGAFTDNGDLIGAYGSGRVSYIGTRDIAACAAALLAAAEPPAGTHVLTGPVALDHTEIAAKLSAWSGRTVRYIDLPPDEFAAKLTGQGLPAGFAADVAALYAEVAAGALEATTDTVERLTGRPPRSFDEFLADLVPAG</sequence>
<evidence type="ECO:0000259" key="1">
    <source>
        <dbReference type="Pfam" id="PF13460"/>
    </source>
</evidence>
<dbReference type="InterPro" id="IPR036291">
    <property type="entry name" value="NAD(P)-bd_dom_sf"/>
</dbReference>
<dbReference type="InterPro" id="IPR016040">
    <property type="entry name" value="NAD(P)-bd_dom"/>
</dbReference>
<dbReference type="EMBL" id="BAAAZN010000013">
    <property type="protein sequence ID" value="GAA3566154.1"/>
    <property type="molecule type" value="Genomic_DNA"/>
</dbReference>
<feature type="domain" description="NAD(P)-binding" evidence="1">
    <location>
        <begin position="6"/>
        <end position="183"/>
    </location>
</feature>
<protein>
    <submittedName>
        <fullName evidence="2">SDR family oxidoreductase</fullName>
    </submittedName>
</protein>
<evidence type="ECO:0000313" key="2">
    <source>
        <dbReference type="EMBL" id="GAA3566154.1"/>
    </source>
</evidence>
<proteinExistence type="predicted"/>
<dbReference type="RefSeq" id="WP_344865338.1">
    <property type="nucleotide sequence ID" value="NZ_BAAAZN010000013.1"/>
</dbReference>
<dbReference type="SUPFAM" id="SSF51735">
    <property type="entry name" value="NAD(P)-binding Rossmann-fold domains"/>
    <property type="match status" value="1"/>
</dbReference>
<dbReference type="InterPro" id="IPR051604">
    <property type="entry name" value="Ergot_Alk_Oxidoreductase"/>
</dbReference>
<dbReference type="PANTHER" id="PTHR43162:SF1">
    <property type="entry name" value="PRESTALK A DIFFERENTIATION PROTEIN A"/>
    <property type="match status" value="1"/>
</dbReference>
<name>A0ABP6XFF5_9PSEU</name>
<evidence type="ECO:0000313" key="3">
    <source>
        <dbReference type="Proteomes" id="UP001500689"/>
    </source>
</evidence>
<dbReference type="Gene3D" id="3.40.50.720">
    <property type="entry name" value="NAD(P)-binding Rossmann-like Domain"/>
    <property type="match status" value="1"/>
</dbReference>
<keyword evidence="3" id="KW-1185">Reference proteome</keyword>
<comment type="caution">
    <text evidence="2">The sequence shown here is derived from an EMBL/GenBank/DDBJ whole genome shotgun (WGS) entry which is preliminary data.</text>
</comment>
<dbReference type="Proteomes" id="UP001500689">
    <property type="component" value="Unassembled WGS sequence"/>
</dbReference>
<organism evidence="2 3">
    <name type="scientific">Amycolatopsis ultiminotia</name>
    <dbReference type="NCBI Taxonomy" id="543629"/>
    <lineage>
        <taxon>Bacteria</taxon>
        <taxon>Bacillati</taxon>
        <taxon>Actinomycetota</taxon>
        <taxon>Actinomycetes</taxon>
        <taxon>Pseudonocardiales</taxon>
        <taxon>Pseudonocardiaceae</taxon>
        <taxon>Amycolatopsis</taxon>
    </lineage>
</organism>
<accession>A0ABP6XFF5</accession>
<dbReference type="PANTHER" id="PTHR43162">
    <property type="match status" value="1"/>
</dbReference>
<gene>
    <name evidence="2" type="ORF">GCM10022222_57510</name>
</gene>
<dbReference type="Pfam" id="PF13460">
    <property type="entry name" value="NAD_binding_10"/>
    <property type="match status" value="1"/>
</dbReference>
<reference evidence="3" key="1">
    <citation type="journal article" date="2019" name="Int. J. Syst. Evol. Microbiol.">
        <title>The Global Catalogue of Microorganisms (GCM) 10K type strain sequencing project: providing services to taxonomists for standard genome sequencing and annotation.</title>
        <authorList>
            <consortium name="The Broad Institute Genomics Platform"/>
            <consortium name="The Broad Institute Genome Sequencing Center for Infectious Disease"/>
            <person name="Wu L."/>
            <person name="Ma J."/>
        </authorList>
    </citation>
    <scope>NUCLEOTIDE SEQUENCE [LARGE SCALE GENOMIC DNA]</scope>
    <source>
        <strain evidence="3">JCM 16898</strain>
    </source>
</reference>